<protein>
    <recommendedName>
        <fullName evidence="1">CHK kinase-like domain-containing protein</fullName>
    </recommendedName>
</protein>
<dbReference type="PANTHER" id="PTHR11012:SF48">
    <property type="entry name" value="CHK KINASE-LIKE DOMAIN-CONTAINING PROTEIN-RELATED"/>
    <property type="match status" value="1"/>
</dbReference>
<dbReference type="Proteomes" id="UP000002358">
    <property type="component" value="Unassembled WGS sequence"/>
</dbReference>
<evidence type="ECO:0000259" key="1">
    <source>
        <dbReference type="SMART" id="SM00587"/>
    </source>
</evidence>
<reference evidence="2" key="1">
    <citation type="submission" date="2021-01" db="UniProtKB">
        <authorList>
            <consortium name="EnsemblMetazoa"/>
        </authorList>
    </citation>
    <scope>IDENTIFICATION</scope>
</reference>
<dbReference type="KEGG" id="nvi:100118330"/>
<dbReference type="AlphaFoldDB" id="A0A7M7G7D1"/>
<dbReference type="SMART" id="SM00587">
    <property type="entry name" value="CHK"/>
    <property type="match status" value="1"/>
</dbReference>
<evidence type="ECO:0000313" key="2">
    <source>
        <dbReference type="EnsemblMetazoa" id="XP_001602325"/>
    </source>
</evidence>
<dbReference type="SUPFAM" id="SSF56112">
    <property type="entry name" value="Protein kinase-like (PK-like)"/>
    <property type="match status" value="1"/>
</dbReference>
<gene>
    <name evidence="2" type="primary">100118330</name>
</gene>
<dbReference type="Pfam" id="PF02958">
    <property type="entry name" value="EcKL"/>
    <property type="match status" value="1"/>
</dbReference>
<sequence length="416" mass="48007">MRNPQSEKILDDQECFEIVRKKLSQESMDHYKLVNYEVVALSSCSGFMGQYFKLKATVASPLDTRKIEFFTKLPPSSDSPQHDFNVEMGSFRKEVDLYTTVFPEVLSGLDKRCLPECFLSLDDAVIVLEDMAHSGFVMTDKYVPFDYEHCAVMMRTLDKFHAKSMIFEELAKKSLHDEFSHCLHEILCPLKWQPATKMFAAAVKGSISMVDLLTELSEEQKQTYKGKIANLSVNHANKLLPSSKYRNVLCHSDLWANNILFKYNSEVKPVFCCLIDFQLARYDPPVHDIMCFLQFSTTRQLRADHLDDLLRIYRESVTASLAESLLDAQKVFPWEELEALAAELRTMCMVHGILNVPIMLLDEAAVSKYFVLEPQRLEELLYVDRTPLVYGQYEEVPAYRERMRDALLELHDRVCA</sequence>
<feature type="domain" description="CHK kinase-like" evidence="1">
    <location>
        <begin position="126"/>
        <end position="323"/>
    </location>
</feature>
<dbReference type="InterPro" id="IPR004119">
    <property type="entry name" value="EcKL"/>
</dbReference>
<dbReference type="OMA" id="DIIECHE"/>
<proteinExistence type="predicted"/>
<dbReference type="Gene3D" id="3.90.1200.10">
    <property type="match status" value="1"/>
</dbReference>
<dbReference type="InterPro" id="IPR011009">
    <property type="entry name" value="Kinase-like_dom_sf"/>
</dbReference>
<keyword evidence="3" id="KW-1185">Reference proteome</keyword>
<dbReference type="InterPro" id="IPR015897">
    <property type="entry name" value="CHK_kinase-like"/>
</dbReference>
<organism evidence="2 3">
    <name type="scientific">Nasonia vitripennis</name>
    <name type="common">Parasitic wasp</name>
    <dbReference type="NCBI Taxonomy" id="7425"/>
    <lineage>
        <taxon>Eukaryota</taxon>
        <taxon>Metazoa</taxon>
        <taxon>Ecdysozoa</taxon>
        <taxon>Arthropoda</taxon>
        <taxon>Hexapoda</taxon>
        <taxon>Insecta</taxon>
        <taxon>Pterygota</taxon>
        <taxon>Neoptera</taxon>
        <taxon>Endopterygota</taxon>
        <taxon>Hymenoptera</taxon>
        <taxon>Apocrita</taxon>
        <taxon>Proctotrupomorpha</taxon>
        <taxon>Chalcidoidea</taxon>
        <taxon>Pteromalidae</taxon>
        <taxon>Pteromalinae</taxon>
        <taxon>Nasonia</taxon>
    </lineage>
</organism>
<dbReference type="InParanoid" id="A0A7M7G7D1"/>
<dbReference type="PANTHER" id="PTHR11012">
    <property type="entry name" value="PROTEIN KINASE-LIKE DOMAIN-CONTAINING"/>
    <property type="match status" value="1"/>
</dbReference>
<dbReference type="EnsemblMetazoa" id="XM_001602275">
    <property type="protein sequence ID" value="XP_001602325"/>
    <property type="gene ID" value="LOC100118330"/>
</dbReference>
<evidence type="ECO:0000313" key="3">
    <source>
        <dbReference type="Proteomes" id="UP000002358"/>
    </source>
</evidence>
<accession>A0A7M7G7D1</accession>
<dbReference type="OrthoDB" id="190089at2759"/>
<name>A0A7M7G7D1_NASVI</name>